<dbReference type="InterPro" id="IPR018333">
    <property type="entry name" value="Squalene_cyclase"/>
</dbReference>
<accession>A0A0A0LQ14</accession>
<dbReference type="STRING" id="3659.A0A0A0LQ14"/>
<keyword evidence="2" id="KW-1185">Reference proteome</keyword>
<reference evidence="1 2" key="4">
    <citation type="journal article" date="2011" name="BMC Genomics">
        <title>RNA-Seq improves annotation of protein-coding genes in the cucumber genome.</title>
        <authorList>
            <person name="Li Z."/>
            <person name="Zhang Z."/>
            <person name="Yan P."/>
            <person name="Huang S."/>
            <person name="Fei Z."/>
            <person name="Lin K."/>
        </authorList>
    </citation>
    <scope>NUCLEOTIDE SEQUENCE [LARGE SCALE GENOMIC DNA]</scope>
    <source>
        <strain evidence="2">cv. 9930</strain>
    </source>
</reference>
<name>A0A0A0LQ14_CUCSA</name>
<dbReference type="Gramene" id="KGN63898">
    <property type="protein sequence ID" value="KGN63898"/>
    <property type="gene ID" value="Csa_1G025800"/>
</dbReference>
<dbReference type="GO" id="GO:0031559">
    <property type="term" value="F:oxidosqualene cyclase activity"/>
    <property type="evidence" value="ECO:0007669"/>
    <property type="project" value="UniProtKB-ARBA"/>
</dbReference>
<reference evidence="1 2" key="1">
    <citation type="journal article" date="2009" name="Nat. Genet.">
        <title>The genome of the cucumber, Cucumis sativus L.</title>
        <authorList>
            <person name="Huang S."/>
            <person name="Li R."/>
            <person name="Zhang Z."/>
            <person name="Li L."/>
            <person name="Gu X."/>
            <person name="Fan W."/>
            <person name="Lucas W.J."/>
            <person name="Wang X."/>
            <person name="Xie B."/>
            <person name="Ni P."/>
            <person name="Ren Y."/>
            <person name="Zhu H."/>
            <person name="Li J."/>
            <person name="Lin K."/>
            <person name="Jin W."/>
            <person name="Fei Z."/>
            <person name="Li G."/>
            <person name="Staub J."/>
            <person name="Kilian A."/>
            <person name="van der Vossen E.A."/>
            <person name="Wu Y."/>
            <person name="Guo J."/>
            <person name="He J."/>
            <person name="Jia Z."/>
            <person name="Ren Y."/>
            <person name="Tian G."/>
            <person name="Lu Y."/>
            <person name="Ruan J."/>
            <person name="Qian W."/>
            <person name="Wang M."/>
            <person name="Huang Q."/>
            <person name="Li B."/>
            <person name="Xuan Z."/>
            <person name="Cao J."/>
            <person name="Asan"/>
            <person name="Wu Z."/>
            <person name="Zhang J."/>
            <person name="Cai Q."/>
            <person name="Bai Y."/>
            <person name="Zhao B."/>
            <person name="Han Y."/>
            <person name="Li Y."/>
            <person name="Li X."/>
            <person name="Wang S."/>
            <person name="Shi Q."/>
            <person name="Liu S."/>
            <person name="Cho W.K."/>
            <person name="Kim J.Y."/>
            <person name="Xu Y."/>
            <person name="Heller-Uszynska K."/>
            <person name="Miao H."/>
            <person name="Cheng Z."/>
            <person name="Zhang S."/>
            <person name="Wu J."/>
            <person name="Yang Y."/>
            <person name="Kang H."/>
            <person name="Li M."/>
            <person name="Liang H."/>
            <person name="Ren X."/>
            <person name="Shi Z."/>
            <person name="Wen M."/>
            <person name="Jian M."/>
            <person name="Yang H."/>
            <person name="Zhang G."/>
            <person name="Yang Z."/>
            <person name="Chen R."/>
            <person name="Liu S."/>
            <person name="Li J."/>
            <person name="Ma L."/>
            <person name="Liu H."/>
            <person name="Zhou Y."/>
            <person name="Zhao J."/>
            <person name="Fang X."/>
            <person name="Li G."/>
            <person name="Fang L."/>
            <person name="Li Y."/>
            <person name="Liu D."/>
            <person name="Zheng H."/>
            <person name="Zhang Y."/>
            <person name="Qin N."/>
            <person name="Li Z."/>
            <person name="Yang G."/>
            <person name="Yang S."/>
            <person name="Bolund L."/>
            <person name="Kristiansen K."/>
            <person name="Zheng H."/>
            <person name="Li S."/>
            <person name="Zhang X."/>
            <person name="Yang H."/>
            <person name="Wang J."/>
            <person name="Sun R."/>
            <person name="Zhang B."/>
            <person name="Jiang S."/>
            <person name="Wang J."/>
            <person name="Du Y."/>
            <person name="Li S."/>
        </authorList>
    </citation>
    <scope>NUCLEOTIDE SEQUENCE [LARGE SCALE GENOMIC DNA]</scope>
    <source>
        <strain evidence="2">cv. 9930</strain>
    </source>
</reference>
<dbReference type="SUPFAM" id="SSF48239">
    <property type="entry name" value="Terpenoid cyclases/Protein prenyltransferases"/>
    <property type="match status" value="1"/>
</dbReference>
<dbReference type="GO" id="GO:0005811">
    <property type="term" value="C:lipid droplet"/>
    <property type="evidence" value="ECO:0007669"/>
    <property type="project" value="InterPro"/>
</dbReference>
<evidence type="ECO:0000313" key="2">
    <source>
        <dbReference type="Proteomes" id="UP000029981"/>
    </source>
</evidence>
<reference evidence="1 2" key="3">
    <citation type="journal article" date="2010" name="BMC Genomics">
        <title>Transcriptome sequencing and comparative analysis of cucumber flowers with different sex types.</title>
        <authorList>
            <person name="Guo S."/>
            <person name="Zheng Y."/>
            <person name="Joung J.G."/>
            <person name="Liu S."/>
            <person name="Zhang Z."/>
            <person name="Crasta O.R."/>
            <person name="Sobral B.W."/>
            <person name="Xu Y."/>
            <person name="Huang S."/>
            <person name="Fei Z."/>
        </authorList>
    </citation>
    <scope>NUCLEOTIDE SEQUENCE [LARGE SCALE GENOMIC DNA]</scope>
    <source>
        <strain evidence="2">cv. 9930</strain>
    </source>
</reference>
<dbReference type="Proteomes" id="UP000029981">
    <property type="component" value="Chromosome 1"/>
</dbReference>
<dbReference type="AlphaFoldDB" id="A0A0A0LQ14"/>
<organism evidence="1 2">
    <name type="scientific">Cucumis sativus</name>
    <name type="common">Cucumber</name>
    <dbReference type="NCBI Taxonomy" id="3659"/>
    <lineage>
        <taxon>Eukaryota</taxon>
        <taxon>Viridiplantae</taxon>
        <taxon>Streptophyta</taxon>
        <taxon>Embryophyta</taxon>
        <taxon>Tracheophyta</taxon>
        <taxon>Spermatophyta</taxon>
        <taxon>Magnoliopsida</taxon>
        <taxon>eudicotyledons</taxon>
        <taxon>Gunneridae</taxon>
        <taxon>Pentapetalae</taxon>
        <taxon>rosids</taxon>
        <taxon>fabids</taxon>
        <taxon>Cucurbitales</taxon>
        <taxon>Cucurbitaceae</taxon>
        <taxon>Benincaseae</taxon>
        <taxon>Cucumis</taxon>
    </lineage>
</organism>
<reference evidence="1 2" key="2">
    <citation type="journal article" date="2009" name="PLoS ONE">
        <title>An integrated genetic and cytogenetic map of the cucumber genome.</title>
        <authorList>
            <person name="Ren Y."/>
            <person name="Zhang Z."/>
            <person name="Liu J."/>
            <person name="Staub J.E."/>
            <person name="Han Y."/>
            <person name="Cheng Z."/>
            <person name="Li X."/>
            <person name="Lu J."/>
            <person name="Miao H."/>
            <person name="Kang H."/>
            <person name="Xie B."/>
            <person name="Gu X."/>
            <person name="Wang X."/>
            <person name="Du Y."/>
            <person name="Jin W."/>
            <person name="Huang S."/>
        </authorList>
    </citation>
    <scope>NUCLEOTIDE SEQUENCE [LARGE SCALE GENOMIC DNA]</scope>
    <source>
        <strain evidence="2">cv. 9930</strain>
    </source>
</reference>
<proteinExistence type="predicted"/>
<evidence type="ECO:0000313" key="1">
    <source>
        <dbReference type="EMBL" id="KGN63898.1"/>
    </source>
</evidence>
<dbReference type="EMBL" id="CM002922">
    <property type="protein sequence ID" value="KGN63898.1"/>
    <property type="molecule type" value="Genomic_DNA"/>
</dbReference>
<sequence>MWKLKVSEGWETSENDHVGRQYWKFDTNLTPSEEEKAQIQKFCNEFYRNRFRAKHSSDLLMRFQLRKENNGDEVKLPRQIKITSEEEINEEAIEKTLRRGIRFYSTLQTQDGFWPGDYGGPLFLLPALVNF</sequence>
<gene>
    <name evidence="1" type="ORF">Csa_1G025800</name>
</gene>
<evidence type="ECO:0008006" key="3">
    <source>
        <dbReference type="Google" id="ProtNLM"/>
    </source>
</evidence>
<dbReference type="OMA" id="NCHYFIC"/>
<dbReference type="PANTHER" id="PTHR11764:SF44">
    <property type="entry name" value="LANOSTEROL SYNTHASE"/>
    <property type="match status" value="1"/>
</dbReference>
<dbReference type="GO" id="GO:0016104">
    <property type="term" value="P:triterpenoid biosynthetic process"/>
    <property type="evidence" value="ECO:0007669"/>
    <property type="project" value="InterPro"/>
</dbReference>
<protein>
    <recommendedName>
        <fullName evidence="3">Cycloartenol synthase</fullName>
    </recommendedName>
</protein>
<dbReference type="InterPro" id="IPR008930">
    <property type="entry name" value="Terpenoid_cyclase/PrenylTrfase"/>
</dbReference>
<dbReference type="PANTHER" id="PTHR11764">
    <property type="entry name" value="TERPENE CYCLASE/MUTASE FAMILY MEMBER"/>
    <property type="match status" value="1"/>
</dbReference>